<dbReference type="EMBL" id="JBBPBK010000013">
    <property type="protein sequence ID" value="KAK9271784.1"/>
    <property type="molecule type" value="Genomic_DNA"/>
</dbReference>
<dbReference type="GO" id="GO:0020037">
    <property type="term" value="F:heme binding"/>
    <property type="evidence" value="ECO:0007669"/>
    <property type="project" value="InterPro"/>
</dbReference>
<dbReference type="AlphaFoldDB" id="A0AAP0R823"/>
<keyword evidence="4" id="KW-0560">Oxidoreductase</keyword>
<comment type="similarity">
    <text evidence="2">Belongs to the cytochrome P450 family.</text>
</comment>
<dbReference type="Proteomes" id="UP001415857">
    <property type="component" value="Unassembled WGS sequence"/>
</dbReference>
<reference evidence="6 7" key="1">
    <citation type="journal article" date="2024" name="Plant J.">
        <title>Genome sequences and population genomics reveal climatic adaptation and genomic divergence between two closely related sweetgum species.</title>
        <authorList>
            <person name="Xu W.Q."/>
            <person name="Ren C.Q."/>
            <person name="Zhang X.Y."/>
            <person name="Comes H.P."/>
            <person name="Liu X.H."/>
            <person name="Li Y.G."/>
            <person name="Kettle C.J."/>
            <person name="Jalonen R."/>
            <person name="Gaisberger H."/>
            <person name="Ma Y.Z."/>
            <person name="Qiu Y.X."/>
        </authorList>
    </citation>
    <scope>NUCLEOTIDE SEQUENCE [LARGE SCALE GENOMIC DNA]</scope>
    <source>
        <strain evidence="6">Hangzhou</strain>
    </source>
</reference>
<evidence type="ECO:0000256" key="4">
    <source>
        <dbReference type="ARBA" id="ARBA00023002"/>
    </source>
</evidence>
<dbReference type="PANTHER" id="PTHR24296">
    <property type="entry name" value="CYTOCHROME P450"/>
    <property type="match status" value="1"/>
</dbReference>
<dbReference type="Gene3D" id="1.10.630.10">
    <property type="entry name" value="Cytochrome P450"/>
    <property type="match status" value="1"/>
</dbReference>
<dbReference type="Pfam" id="PF00067">
    <property type="entry name" value="p450"/>
    <property type="match status" value="1"/>
</dbReference>
<evidence type="ECO:0000256" key="1">
    <source>
        <dbReference type="ARBA" id="ARBA00001971"/>
    </source>
</evidence>
<dbReference type="GO" id="GO:0016705">
    <property type="term" value="F:oxidoreductase activity, acting on paired donors, with incorporation or reduction of molecular oxygen"/>
    <property type="evidence" value="ECO:0007669"/>
    <property type="project" value="InterPro"/>
</dbReference>
<protein>
    <recommendedName>
        <fullName evidence="8">Cytochrome P450</fullName>
    </recommendedName>
</protein>
<evidence type="ECO:0000256" key="3">
    <source>
        <dbReference type="ARBA" id="ARBA00022723"/>
    </source>
</evidence>
<organism evidence="6 7">
    <name type="scientific">Liquidambar formosana</name>
    <name type="common">Formosan gum</name>
    <dbReference type="NCBI Taxonomy" id="63359"/>
    <lineage>
        <taxon>Eukaryota</taxon>
        <taxon>Viridiplantae</taxon>
        <taxon>Streptophyta</taxon>
        <taxon>Embryophyta</taxon>
        <taxon>Tracheophyta</taxon>
        <taxon>Spermatophyta</taxon>
        <taxon>Magnoliopsida</taxon>
        <taxon>eudicotyledons</taxon>
        <taxon>Gunneridae</taxon>
        <taxon>Pentapetalae</taxon>
        <taxon>Saxifragales</taxon>
        <taxon>Altingiaceae</taxon>
        <taxon>Liquidambar</taxon>
    </lineage>
</organism>
<evidence type="ECO:0000313" key="6">
    <source>
        <dbReference type="EMBL" id="KAK9271784.1"/>
    </source>
</evidence>
<keyword evidence="3" id="KW-0479">Metal-binding</keyword>
<dbReference type="SUPFAM" id="SSF48264">
    <property type="entry name" value="Cytochrome P450"/>
    <property type="match status" value="1"/>
</dbReference>
<evidence type="ECO:0000313" key="7">
    <source>
        <dbReference type="Proteomes" id="UP001415857"/>
    </source>
</evidence>
<evidence type="ECO:0000256" key="5">
    <source>
        <dbReference type="ARBA" id="ARBA00023004"/>
    </source>
</evidence>
<evidence type="ECO:0000256" key="2">
    <source>
        <dbReference type="ARBA" id="ARBA00010617"/>
    </source>
</evidence>
<dbReference type="GO" id="GO:0005506">
    <property type="term" value="F:iron ion binding"/>
    <property type="evidence" value="ECO:0007669"/>
    <property type="project" value="InterPro"/>
</dbReference>
<dbReference type="InterPro" id="IPR001128">
    <property type="entry name" value="Cyt_P450"/>
</dbReference>
<sequence>MAMVGYVVLIAILCFLFFRHLRSNKNSPVTNWPLVGMLPALLSNAQRFHEFATHVLKRGGYTWEFKGPWFTKMDFLITSDVDNMRHILIKNFPNFQRGSAFKKIFDVLGEGILRAELDSWKIQRQLVHSLMKQGRFQRQLEKATQKKLGKGLFPVLEHVSKLGTEVDMHDLFSRFTFDNACMLMLGFDPNSLSVELPEVSSSRAIDEIEEALLYRHVVPEMCWKLQKWLQIGEEKKLSRARETFDRFVDQHVSLKRERWRSRTQKEEADEEESFDLVTGLMEEEKEIMGLFGTFDKFLRDEILNVFIAARDTVSVSLAWFFWCLSRNPSAEFNIREEMKARLQAKEDGKQRIFNLQEVNELVYLHGALCESLRLYPPIPIDHKAAVEADTLPSGHRTHNPKYYSKKTGGKARDLLLGTFEALQQLKRVAVDDQILKPTIHEPCKAHSTSSSLSMWVGRPTPLKGTRFSS</sequence>
<accession>A0AAP0R823</accession>
<evidence type="ECO:0008006" key="8">
    <source>
        <dbReference type="Google" id="ProtNLM"/>
    </source>
</evidence>
<name>A0AAP0R823_LIQFO</name>
<keyword evidence="5" id="KW-0408">Iron</keyword>
<proteinExistence type="inferred from homology"/>
<comment type="caution">
    <text evidence="6">The sequence shown here is derived from an EMBL/GenBank/DDBJ whole genome shotgun (WGS) entry which is preliminary data.</text>
</comment>
<dbReference type="GO" id="GO:0004497">
    <property type="term" value="F:monooxygenase activity"/>
    <property type="evidence" value="ECO:0007669"/>
    <property type="project" value="InterPro"/>
</dbReference>
<comment type="cofactor">
    <cofactor evidence="1">
        <name>heme</name>
        <dbReference type="ChEBI" id="CHEBI:30413"/>
    </cofactor>
</comment>
<gene>
    <name evidence="6" type="ORF">L1049_002148</name>
</gene>
<keyword evidence="7" id="KW-1185">Reference proteome</keyword>
<dbReference type="InterPro" id="IPR036396">
    <property type="entry name" value="Cyt_P450_sf"/>
</dbReference>